<organism evidence="2 3">
    <name type="scientific">Stenotrophomonas maltophilia</name>
    <name type="common">Pseudomonas maltophilia</name>
    <name type="synonym">Xanthomonas maltophilia</name>
    <dbReference type="NCBI Taxonomy" id="40324"/>
    <lineage>
        <taxon>Bacteria</taxon>
        <taxon>Pseudomonadati</taxon>
        <taxon>Pseudomonadota</taxon>
        <taxon>Gammaproteobacteria</taxon>
        <taxon>Lysobacterales</taxon>
        <taxon>Lysobacteraceae</taxon>
        <taxon>Stenotrophomonas</taxon>
        <taxon>Stenotrophomonas maltophilia group</taxon>
    </lineage>
</organism>
<dbReference type="AlphaFoldDB" id="A0A2W6I0W3"/>
<evidence type="ECO:0000313" key="3">
    <source>
        <dbReference type="Proteomes" id="UP000249614"/>
    </source>
</evidence>
<accession>A0A2W6I0W3</accession>
<dbReference type="InterPro" id="IPR029068">
    <property type="entry name" value="Glyas_Bleomycin-R_OHBP_Dase"/>
</dbReference>
<protein>
    <recommendedName>
        <fullName evidence="1">VOC domain-containing protein</fullName>
    </recommendedName>
</protein>
<sequence length="123" mass="13363">MKIESISPILSVDHLAESMDFYRNVLGFDLAWSWGDPPDMAAVCRDGVEIALTQRAGSKPAGAAHIHLRVSGIDDYYETLVGLGVTIIVPIGDRPYGMRDFRIADPSGNELSIGQDICNRDSA</sequence>
<name>A0A2W6I0W3_STEMA</name>
<dbReference type="PROSITE" id="PS51819">
    <property type="entry name" value="VOC"/>
    <property type="match status" value="1"/>
</dbReference>
<feature type="domain" description="VOC" evidence="1">
    <location>
        <begin position="2"/>
        <end position="116"/>
    </location>
</feature>
<dbReference type="InterPro" id="IPR037523">
    <property type="entry name" value="VOC_core"/>
</dbReference>
<comment type="caution">
    <text evidence="2">The sequence shown here is derived from an EMBL/GenBank/DDBJ whole genome shotgun (WGS) entry which is preliminary data.</text>
</comment>
<dbReference type="SUPFAM" id="SSF54593">
    <property type="entry name" value="Glyoxalase/Bleomycin resistance protein/Dihydroxybiphenyl dioxygenase"/>
    <property type="match status" value="1"/>
</dbReference>
<evidence type="ECO:0000259" key="1">
    <source>
        <dbReference type="PROSITE" id="PS51819"/>
    </source>
</evidence>
<dbReference type="Proteomes" id="UP000249614">
    <property type="component" value="Unassembled WGS sequence"/>
</dbReference>
<dbReference type="Gene3D" id="3.10.180.10">
    <property type="entry name" value="2,3-Dihydroxybiphenyl 1,2-Dioxygenase, domain 1"/>
    <property type="match status" value="1"/>
</dbReference>
<dbReference type="InterPro" id="IPR004360">
    <property type="entry name" value="Glyas_Fos-R_dOase_dom"/>
</dbReference>
<dbReference type="RefSeq" id="WP_181358180.1">
    <property type="nucleotide sequence ID" value="NZ_JAVSKJ010000001.1"/>
</dbReference>
<reference evidence="2 3" key="1">
    <citation type="submission" date="2016-05" db="EMBL/GenBank/DDBJ databases">
        <authorList>
            <person name="Lavstsen T."/>
            <person name="Jespersen J.S."/>
        </authorList>
    </citation>
    <scope>NUCLEOTIDE SEQUENCE [LARGE SCALE GENOMIC DNA]</scope>
    <source>
        <strain evidence="2 3">SM-5815</strain>
    </source>
</reference>
<evidence type="ECO:0000313" key="2">
    <source>
        <dbReference type="EMBL" id="PZS88794.1"/>
    </source>
</evidence>
<gene>
    <name evidence="2" type="ORF">A7X83_14140</name>
</gene>
<dbReference type="EMBL" id="LXXM01000207">
    <property type="protein sequence ID" value="PZS88794.1"/>
    <property type="molecule type" value="Genomic_DNA"/>
</dbReference>
<dbReference type="Pfam" id="PF00903">
    <property type="entry name" value="Glyoxalase"/>
    <property type="match status" value="1"/>
</dbReference>
<proteinExistence type="predicted"/>